<gene>
    <name evidence="2" type="ORF">FC15_GL001606</name>
</gene>
<keyword evidence="3" id="KW-1185">Reference proteome</keyword>
<sequence length="97" mass="11036">MVIGLISALALYQIERRLPFTNFVHKFAGFAYIAYLSNVFLAQLLWLSFGKTLMQHSTLWGIILIYVLTWCLAFASAFGLHAIWSRVKPHLTFGKTA</sequence>
<organism evidence="2 3">
    <name type="scientific">Lapidilactobacillus concavus DSM 17758</name>
    <dbReference type="NCBI Taxonomy" id="1423735"/>
    <lineage>
        <taxon>Bacteria</taxon>
        <taxon>Bacillati</taxon>
        <taxon>Bacillota</taxon>
        <taxon>Bacilli</taxon>
        <taxon>Lactobacillales</taxon>
        <taxon>Lactobacillaceae</taxon>
        <taxon>Lapidilactobacillus</taxon>
    </lineage>
</organism>
<feature type="transmembrane region" description="Helical" evidence="1">
    <location>
        <begin position="27"/>
        <end position="47"/>
    </location>
</feature>
<evidence type="ECO:0000313" key="2">
    <source>
        <dbReference type="EMBL" id="KRM09772.1"/>
    </source>
</evidence>
<comment type="caution">
    <text evidence="2">The sequence shown here is derived from an EMBL/GenBank/DDBJ whole genome shotgun (WGS) entry which is preliminary data.</text>
</comment>
<keyword evidence="1" id="KW-1133">Transmembrane helix</keyword>
<evidence type="ECO:0008006" key="4">
    <source>
        <dbReference type="Google" id="ProtNLM"/>
    </source>
</evidence>
<dbReference type="PATRIC" id="fig|1423735.3.peg.1666"/>
<evidence type="ECO:0000313" key="3">
    <source>
        <dbReference type="Proteomes" id="UP000051315"/>
    </source>
</evidence>
<protein>
    <recommendedName>
        <fullName evidence="4">Acyltransferase 3 domain-containing protein</fullName>
    </recommendedName>
</protein>
<keyword evidence="1" id="KW-0812">Transmembrane</keyword>
<reference evidence="2 3" key="1">
    <citation type="journal article" date="2015" name="Genome Announc.">
        <title>Expanding the biotechnology potential of lactobacilli through comparative genomics of 213 strains and associated genera.</title>
        <authorList>
            <person name="Sun Z."/>
            <person name="Harris H.M."/>
            <person name="McCann A."/>
            <person name="Guo C."/>
            <person name="Argimon S."/>
            <person name="Zhang W."/>
            <person name="Yang X."/>
            <person name="Jeffery I.B."/>
            <person name="Cooney J.C."/>
            <person name="Kagawa T.F."/>
            <person name="Liu W."/>
            <person name="Song Y."/>
            <person name="Salvetti E."/>
            <person name="Wrobel A."/>
            <person name="Rasinkangas P."/>
            <person name="Parkhill J."/>
            <person name="Rea M.C."/>
            <person name="O'Sullivan O."/>
            <person name="Ritari J."/>
            <person name="Douillard F.P."/>
            <person name="Paul Ross R."/>
            <person name="Yang R."/>
            <person name="Briner A.E."/>
            <person name="Felis G.E."/>
            <person name="de Vos W.M."/>
            <person name="Barrangou R."/>
            <person name="Klaenhammer T.R."/>
            <person name="Caufield P.W."/>
            <person name="Cui Y."/>
            <person name="Zhang H."/>
            <person name="O'Toole P.W."/>
        </authorList>
    </citation>
    <scope>NUCLEOTIDE SEQUENCE [LARGE SCALE GENOMIC DNA]</scope>
    <source>
        <strain evidence="2 3">DSM 17758</strain>
    </source>
</reference>
<dbReference type="AlphaFoldDB" id="A0A0R1W5A9"/>
<name>A0A0R1W5A9_9LACO</name>
<evidence type="ECO:0000256" key="1">
    <source>
        <dbReference type="SAM" id="Phobius"/>
    </source>
</evidence>
<accession>A0A0R1W5A9</accession>
<dbReference type="EMBL" id="AZFX01000045">
    <property type="protein sequence ID" value="KRM09772.1"/>
    <property type="molecule type" value="Genomic_DNA"/>
</dbReference>
<keyword evidence="1" id="KW-0472">Membrane</keyword>
<dbReference type="Proteomes" id="UP000051315">
    <property type="component" value="Unassembled WGS sequence"/>
</dbReference>
<dbReference type="STRING" id="1423735.FC15_GL001606"/>
<feature type="transmembrane region" description="Helical" evidence="1">
    <location>
        <begin position="59"/>
        <end position="84"/>
    </location>
</feature>
<proteinExistence type="predicted"/>